<dbReference type="InterPro" id="IPR005182">
    <property type="entry name" value="YdbS-like_PH"/>
</dbReference>
<protein>
    <submittedName>
        <fullName evidence="3">PH (Pleckstrin Homology) domain-containing protein</fullName>
    </submittedName>
</protein>
<evidence type="ECO:0000256" key="1">
    <source>
        <dbReference type="SAM" id="Phobius"/>
    </source>
</evidence>
<feature type="transmembrane region" description="Helical" evidence="1">
    <location>
        <begin position="31"/>
        <end position="50"/>
    </location>
</feature>
<reference evidence="3 4" key="1">
    <citation type="submission" date="2019-07" db="EMBL/GenBank/DDBJ databases">
        <title>Genomic Encyclopedia of Type Strains, Phase III (KMG-III): the genomes of soil and plant-associated and newly described type strains.</title>
        <authorList>
            <person name="Whitman W."/>
        </authorList>
    </citation>
    <scope>NUCLEOTIDE SEQUENCE [LARGE SCALE GENOMIC DNA]</scope>
    <source>
        <strain evidence="3 4">BL24</strain>
    </source>
</reference>
<dbReference type="OrthoDB" id="2195155at2"/>
<dbReference type="PANTHER" id="PTHR34473">
    <property type="entry name" value="UPF0699 TRANSMEMBRANE PROTEIN YDBS"/>
    <property type="match status" value="1"/>
</dbReference>
<proteinExistence type="predicted"/>
<gene>
    <name evidence="3" type="ORF">BCM02_106360</name>
</gene>
<dbReference type="RefSeq" id="WP_148930484.1">
    <property type="nucleotide sequence ID" value="NZ_VNHS01000006.1"/>
</dbReference>
<feature type="domain" description="YdbS-like PH" evidence="2">
    <location>
        <begin position="78"/>
        <end position="129"/>
    </location>
</feature>
<feature type="transmembrane region" description="Helical" evidence="1">
    <location>
        <begin position="56"/>
        <end position="76"/>
    </location>
</feature>
<organism evidence="3 4">
    <name type="scientific">Paenibacillus methanolicus</name>
    <dbReference type="NCBI Taxonomy" id="582686"/>
    <lineage>
        <taxon>Bacteria</taxon>
        <taxon>Bacillati</taxon>
        <taxon>Bacillota</taxon>
        <taxon>Bacilli</taxon>
        <taxon>Bacillales</taxon>
        <taxon>Paenibacillaceae</taxon>
        <taxon>Paenibacillus</taxon>
    </lineage>
</organism>
<keyword evidence="1" id="KW-0812">Transmembrane</keyword>
<name>A0A5S5C4L2_9BACL</name>
<comment type="caution">
    <text evidence="3">The sequence shown here is derived from an EMBL/GenBank/DDBJ whole genome shotgun (WGS) entry which is preliminary data.</text>
</comment>
<dbReference type="AlphaFoldDB" id="A0A5S5C4L2"/>
<accession>A0A5S5C4L2</accession>
<sequence>MNGSNERAAGAGRRLHPVSMLYFIGKGMKELYGWLPLIPVLALSAPKVFGPGANRLAVASVLAGIAVLALLAMAWVRWRKFVYRIDANGVYVEHGLWIQNRLWITKESVQSLDVKTAVYDRQFRLVTLHERREEKAMSGANVIQDRGLTASQADLEGGNGGIENSSTAIARNLGRRELLLHSTTSDKFG</sequence>
<keyword evidence="1" id="KW-1133">Transmembrane helix</keyword>
<dbReference type="EMBL" id="VNHS01000006">
    <property type="protein sequence ID" value="TYP74079.1"/>
    <property type="molecule type" value="Genomic_DNA"/>
</dbReference>
<keyword evidence="4" id="KW-1185">Reference proteome</keyword>
<evidence type="ECO:0000259" key="2">
    <source>
        <dbReference type="Pfam" id="PF03703"/>
    </source>
</evidence>
<dbReference type="Proteomes" id="UP000323257">
    <property type="component" value="Unassembled WGS sequence"/>
</dbReference>
<dbReference type="Pfam" id="PF03703">
    <property type="entry name" value="bPH_2"/>
    <property type="match status" value="1"/>
</dbReference>
<evidence type="ECO:0000313" key="4">
    <source>
        <dbReference type="Proteomes" id="UP000323257"/>
    </source>
</evidence>
<dbReference type="PANTHER" id="PTHR34473:SF2">
    <property type="entry name" value="UPF0699 TRANSMEMBRANE PROTEIN YDBT"/>
    <property type="match status" value="1"/>
</dbReference>
<keyword evidence="1" id="KW-0472">Membrane</keyword>
<evidence type="ECO:0000313" key="3">
    <source>
        <dbReference type="EMBL" id="TYP74079.1"/>
    </source>
</evidence>